<dbReference type="Gene3D" id="3.40.50.2300">
    <property type="match status" value="1"/>
</dbReference>
<dbReference type="InterPro" id="IPR001867">
    <property type="entry name" value="OmpR/PhoB-type_DNA-bd"/>
</dbReference>
<dbReference type="InterPro" id="IPR036388">
    <property type="entry name" value="WH-like_DNA-bd_sf"/>
</dbReference>
<dbReference type="SUPFAM" id="SSF46894">
    <property type="entry name" value="C-terminal effector domain of the bipartite response regulators"/>
    <property type="match status" value="1"/>
</dbReference>
<dbReference type="GO" id="GO:0005829">
    <property type="term" value="C:cytosol"/>
    <property type="evidence" value="ECO:0007669"/>
    <property type="project" value="TreeGrafter"/>
</dbReference>
<evidence type="ECO:0000256" key="1">
    <source>
        <dbReference type="ARBA" id="ARBA00022553"/>
    </source>
</evidence>
<dbReference type="InterPro" id="IPR001789">
    <property type="entry name" value="Sig_transdc_resp-reg_receiver"/>
</dbReference>
<dbReference type="Gene3D" id="6.10.250.690">
    <property type="match status" value="1"/>
</dbReference>
<dbReference type="SUPFAM" id="SSF52172">
    <property type="entry name" value="CheY-like"/>
    <property type="match status" value="1"/>
</dbReference>
<dbReference type="OrthoDB" id="9790454at2"/>
<dbReference type="Pfam" id="PF00486">
    <property type="entry name" value="Trans_reg_C"/>
    <property type="match status" value="1"/>
</dbReference>
<dbReference type="InterPro" id="IPR016032">
    <property type="entry name" value="Sig_transdc_resp-reg_C-effctor"/>
</dbReference>
<keyword evidence="2" id="KW-0902">Two-component regulatory system</keyword>
<feature type="DNA-binding region" description="OmpR/PhoB-type" evidence="7">
    <location>
        <begin position="144"/>
        <end position="242"/>
    </location>
</feature>
<feature type="domain" description="OmpR/PhoB-type" evidence="9">
    <location>
        <begin position="144"/>
        <end position="242"/>
    </location>
</feature>
<evidence type="ECO:0000256" key="6">
    <source>
        <dbReference type="PROSITE-ProRule" id="PRU00169"/>
    </source>
</evidence>
<dbReference type="GO" id="GO:0006355">
    <property type="term" value="P:regulation of DNA-templated transcription"/>
    <property type="evidence" value="ECO:0007669"/>
    <property type="project" value="InterPro"/>
</dbReference>
<keyword evidence="1 6" id="KW-0597">Phosphoprotein</keyword>
<keyword evidence="3" id="KW-0805">Transcription regulation</keyword>
<evidence type="ECO:0000313" key="11">
    <source>
        <dbReference type="Proteomes" id="UP000287352"/>
    </source>
</evidence>
<comment type="caution">
    <text evidence="10">The sequence shown here is derived from an EMBL/GenBank/DDBJ whole genome shotgun (WGS) entry which is preliminary data.</text>
</comment>
<evidence type="ECO:0000256" key="7">
    <source>
        <dbReference type="PROSITE-ProRule" id="PRU01091"/>
    </source>
</evidence>
<keyword evidence="11" id="KW-1185">Reference proteome</keyword>
<feature type="modified residue" description="4-aspartylphosphate" evidence="6">
    <location>
        <position position="53"/>
    </location>
</feature>
<evidence type="ECO:0000256" key="5">
    <source>
        <dbReference type="ARBA" id="ARBA00023163"/>
    </source>
</evidence>
<sequence length="250" mass="28036">MAQKILVIEDEEGIIHLLNLYLKDAGFLVVVAKDGADGLALHARELPDLVILDIMLPAIDGFEVCRRIRAWSQTPILMLTARGDEEDRIAGLDQGADDYLVKPFSPRELVSRIRAILRRVNTTAEVAEKGETISSSPLPPPASEELLRFPGLSIDLLARRVEVKGQEVALTPTEFDLLTLMAKSPDRVFTREVLMNKVWGYDYLGDGHTIDVHISALRKKIEGDSELRYIKTVWRVGYRFEAKSRSKVTS</sequence>
<reference evidence="11" key="1">
    <citation type="submission" date="2018-12" db="EMBL/GenBank/DDBJ databases">
        <title>Tengunoibacter tsumagoiensis gen. nov., sp. nov., Dictyobacter kobayashii sp. nov., D. alpinus sp. nov., and D. joshuensis sp. nov. and description of Dictyobacteraceae fam. nov. within the order Ktedonobacterales isolated from Tengu-no-mugimeshi.</title>
        <authorList>
            <person name="Wang C.M."/>
            <person name="Zheng Y."/>
            <person name="Sakai Y."/>
            <person name="Toyoda A."/>
            <person name="Minakuchi Y."/>
            <person name="Abe K."/>
            <person name="Yokota A."/>
            <person name="Yabe S."/>
        </authorList>
    </citation>
    <scope>NUCLEOTIDE SEQUENCE [LARGE SCALE GENOMIC DNA]</scope>
    <source>
        <strain evidence="11">Uno3</strain>
    </source>
</reference>
<evidence type="ECO:0000256" key="3">
    <source>
        <dbReference type="ARBA" id="ARBA00023015"/>
    </source>
</evidence>
<evidence type="ECO:0000256" key="2">
    <source>
        <dbReference type="ARBA" id="ARBA00023012"/>
    </source>
</evidence>
<evidence type="ECO:0000259" key="8">
    <source>
        <dbReference type="PROSITE" id="PS50110"/>
    </source>
</evidence>
<feature type="domain" description="Response regulatory" evidence="8">
    <location>
        <begin position="4"/>
        <end position="117"/>
    </location>
</feature>
<dbReference type="GO" id="GO:0000156">
    <property type="term" value="F:phosphorelay response regulator activity"/>
    <property type="evidence" value="ECO:0007669"/>
    <property type="project" value="TreeGrafter"/>
</dbReference>
<dbReference type="Gene3D" id="1.10.10.10">
    <property type="entry name" value="Winged helix-like DNA-binding domain superfamily/Winged helix DNA-binding domain"/>
    <property type="match status" value="1"/>
</dbReference>
<dbReference type="Proteomes" id="UP000287352">
    <property type="component" value="Unassembled WGS sequence"/>
</dbReference>
<dbReference type="GO" id="GO:0000976">
    <property type="term" value="F:transcription cis-regulatory region binding"/>
    <property type="evidence" value="ECO:0007669"/>
    <property type="project" value="TreeGrafter"/>
</dbReference>
<dbReference type="Pfam" id="PF00072">
    <property type="entry name" value="Response_reg"/>
    <property type="match status" value="1"/>
</dbReference>
<dbReference type="PANTHER" id="PTHR48111:SF4">
    <property type="entry name" value="DNA-BINDING DUAL TRANSCRIPTIONAL REGULATOR OMPR"/>
    <property type="match status" value="1"/>
</dbReference>
<dbReference type="SMART" id="SM00448">
    <property type="entry name" value="REC"/>
    <property type="match status" value="1"/>
</dbReference>
<name>A0A401ZWP0_9CHLR</name>
<organism evidence="10 11">
    <name type="scientific">Tengunoibacter tsumagoiensis</name>
    <dbReference type="NCBI Taxonomy" id="2014871"/>
    <lineage>
        <taxon>Bacteria</taxon>
        <taxon>Bacillati</taxon>
        <taxon>Chloroflexota</taxon>
        <taxon>Ktedonobacteria</taxon>
        <taxon>Ktedonobacterales</taxon>
        <taxon>Dictyobacteraceae</taxon>
        <taxon>Tengunoibacter</taxon>
    </lineage>
</organism>
<protein>
    <submittedName>
        <fullName evidence="10">DNA-binding response regulator</fullName>
    </submittedName>
</protein>
<dbReference type="AlphaFoldDB" id="A0A401ZWP0"/>
<evidence type="ECO:0000259" key="9">
    <source>
        <dbReference type="PROSITE" id="PS51755"/>
    </source>
</evidence>
<dbReference type="PROSITE" id="PS51755">
    <property type="entry name" value="OMPR_PHOB"/>
    <property type="match status" value="1"/>
</dbReference>
<evidence type="ECO:0000256" key="4">
    <source>
        <dbReference type="ARBA" id="ARBA00023125"/>
    </source>
</evidence>
<dbReference type="FunFam" id="1.10.10.10:FF:000018">
    <property type="entry name" value="DNA-binding response regulator ResD"/>
    <property type="match status" value="1"/>
</dbReference>
<dbReference type="GO" id="GO:0032993">
    <property type="term" value="C:protein-DNA complex"/>
    <property type="evidence" value="ECO:0007669"/>
    <property type="project" value="TreeGrafter"/>
</dbReference>
<dbReference type="RefSeq" id="WP_126579023.1">
    <property type="nucleotide sequence ID" value="NZ_BIFR01000001.1"/>
</dbReference>
<dbReference type="PANTHER" id="PTHR48111">
    <property type="entry name" value="REGULATOR OF RPOS"/>
    <property type="match status" value="1"/>
</dbReference>
<accession>A0A401ZWP0</accession>
<keyword evidence="5" id="KW-0804">Transcription</keyword>
<evidence type="ECO:0000313" key="10">
    <source>
        <dbReference type="EMBL" id="GCE11295.1"/>
    </source>
</evidence>
<dbReference type="CDD" id="cd00383">
    <property type="entry name" value="trans_reg_C"/>
    <property type="match status" value="1"/>
</dbReference>
<dbReference type="InterPro" id="IPR039420">
    <property type="entry name" value="WalR-like"/>
</dbReference>
<keyword evidence="4 7" id="KW-0238">DNA-binding</keyword>
<proteinExistence type="predicted"/>
<dbReference type="SMART" id="SM00862">
    <property type="entry name" value="Trans_reg_C"/>
    <property type="match status" value="1"/>
</dbReference>
<dbReference type="FunFam" id="3.40.50.2300:FF:000001">
    <property type="entry name" value="DNA-binding response regulator PhoB"/>
    <property type="match status" value="1"/>
</dbReference>
<dbReference type="EMBL" id="BIFR01000001">
    <property type="protein sequence ID" value="GCE11295.1"/>
    <property type="molecule type" value="Genomic_DNA"/>
</dbReference>
<gene>
    <name evidence="10" type="ORF">KTT_11540</name>
</gene>
<dbReference type="PROSITE" id="PS50110">
    <property type="entry name" value="RESPONSE_REGULATORY"/>
    <property type="match status" value="1"/>
</dbReference>
<dbReference type="InterPro" id="IPR011006">
    <property type="entry name" value="CheY-like_superfamily"/>
</dbReference>